<protein>
    <submittedName>
        <fullName evidence="2">Uncharacterized protein</fullName>
    </submittedName>
</protein>
<name>A0A133UEJ0_9EURY</name>
<feature type="compositionally biased region" description="Basic and acidic residues" evidence="1">
    <location>
        <begin position="146"/>
        <end position="159"/>
    </location>
</feature>
<evidence type="ECO:0000313" key="2">
    <source>
        <dbReference type="EMBL" id="KXA92611.1"/>
    </source>
</evidence>
<sequence>MERKRAKKILKESYREYREDPRGWSYWISPEADPPEVYLIHNDSAYFLKVDSLFTPNPIGIGAKFDIEESQLPENLPEYGFRQVSREELRELFEDLPSPSEIESRREFEETAKEVGKRTKEKLVEKKPTVPSQEKRETATFLGPHHKGDPLEYISDEQRRVKEDLEKELERLKRREYPSYA</sequence>
<proteinExistence type="predicted"/>
<feature type="region of interest" description="Disordered" evidence="1">
    <location>
        <begin position="100"/>
        <end position="159"/>
    </location>
</feature>
<evidence type="ECO:0000256" key="1">
    <source>
        <dbReference type="SAM" id="MobiDB-lite"/>
    </source>
</evidence>
<dbReference type="Proteomes" id="UP000070284">
    <property type="component" value="Unassembled WGS sequence"/>
</dbReference>
<gene>
    <name evidence="2" type="ORF">AKJ65_07295</name>
</gene>
<reference evidence="2 3" key="1">
    <citation type="journal article" date="2016" name="Sci. Rep.">
        <title>Metabolic traits of an uncultured archaeal lineage -MSBL1- from brine pools of the Red Sea.</title>
        <authorList>
            <person name="Mwirichia R."/>
            <person name="Alam I."/>
            <person name="Rashid M."/>
            <person name="Vinu M."/>
            <person name="Ba-Alawi W."/>
            <person name="Anthony Kamau A."/>
            <person name="Kamanda Ngugi D."/>
            <person name="Goker M."/>
            <person name="Klenk H.P."/>
            <person name="Bajic V."/>
            <person name="Stingl U."/>
        </authorList>
    </citation>
    <scope>NUCLEOTIDE SEQUENCE [LARGE SCALE GENOMIC DNA]</scope>
    <source>
        <strain evidence="2">SCGC-AAA259E19</strain>
    </source>
</reference>
<feature type="compositionally biased region" description="Basic and acidic residues" evidence="1">
    <location>
        <begin position="102"/>
        <end position="138"/>
    </location>
</feature>
<organism evidence="2 3">
    <name type="scientific">candidate division MSBL1 archaeon SCGC-AAA259E19</name>
    <dbReference type="NCBI Taxonomy" id="1698264"/>
    <lineage>
        <taxon>Archaea</taxon>
        <taxon>Methanobacteriati</taxon>
        <taxon>Methanobacteriota</taxon>
        <taxon>candidate division MSBL1</taxon>
    </lineage>
</organism>
<accession>A0A133UEJ0</accession>
<comment type="caution">
    <text evidence="2">The sequence shown here is derived from an EMBL/GenBank/DDBJ whole genome shotgun (WGS) entry which is preliminary data.</text>
</comment>
<keyword evidence="3" id="KW-1185">Reference proteome</keyword>
<dbReference type="AlphaFoldDB" id="A0A133UEJ0"/>
<evidence type="ECO:0000313" key="3">
    <source>
        <dbReference type="Proteomes" id="UP000070284"/>
    </source>
</evidence>
<dbReference type="EMBL" id="LHXO01000147">
    <property type="protein sequence ID" value="KXA92611.1"/>
    <property type="molecule type" value="Genomic_DNA"/>
</dbReference>